<accession>A0A2T0M8X2</accession>
<dbReference type="GO" id="GO:0003700">
    <property type="term" value="F:DNA-binding transcription factor activity"/>
    <property type="evidence" value="ECO:0007669"/>
    <property type="project" value="InterPro"/>
</dbReference>
<dbReference type="SUPFAM" id="SSF46689">
    <property type="entry name" value="Homeodomain-like"/>
    <property type="match status" value="2"/>
</dbReference>
<keyword evidence="6" id="KW-1185">Reference proteome</keyword>
<dbReference type="InterPro" id="IPR020449">
    <property type="entry name" value="Tscrpt_reg_AraC-type_HTH"/>
</dbReference>
<dbReference type="PROSITE" id="PS01124">
    <property type="entry name" value="HTH_ARAC_FAMILY_2"/>
    <property type="match status" value="1"/>
</dbReference>
<dbReference type="PROSITE" id="PS00041">
    <property type="entry name" value="HTH_ARAC_FAMILY_1"/>
    <property type="match status" value="1"/>
</dbReference>
<dbReference type="Pfam" id="PF22200">
    <property type="entry name" value="ExsA_N"/>
    <property type="match status" value="1"/>
</dbReference>
<keyword evidence="1" id="KW-0805">Transcription regulation</keyword>
<evidence type="ECO:0000259" key="4">
    <source>
        <dbReference type="PROSITE" id="PS01124"/>
    </source>
</evidence>
<evidence type="ECO:0000256" key="3">
    <source>
        <dbReference type="ARBA" id="ARBA00023163"/>
    </source>
</evidence>
<dbReference type="SMART" id="SM00342">
    <property type="entry name" value="HTH_ARAC"/>
    <property type="match status" value="1"/>
</dbReference>
<dbReference type="InterPro" id="IPR018060">
    <property type="entry name" value="HTH_AraC"/>
</dbReference>
<protein>
    <submittedName>
        <fullName evidence="5">AraC-like DNA-binding protein</fullName>
    </submittedName>
</protein>
<evidence type="ECO:0000256" key="2">
    <source>
        <dbReference type="ARBA" id="ARBA00023125"/>
    </source>
</evidence>
<reference evidence="5 6" key="1">
    <citation type="submission" date="2018-03" db="EMBL/GenBank/DDBJ databases">
        <title>Genomic Encyclopedia of Archaeal and Bacterial Type Strains, Phase II (KMG-II): from individual species to whole genera.</title>
        <authorList>
            <person name="Goeker M."/>
        </authorList>
    </citation>
    <scope>NUCLEOTIDE SEQUENCE [LARGE SCALE GENOMIC DNA]</scope>
    <source>
        <strain evidence="5 6">DSM 25027</strain>
    </source>
</reference>
<dbReference type="OrthoDB" id="4480133at2"/>
<organism evidence="5 6">
    <name type="scientific">Flagellimonas meridianipacifica</name>
    <dbReference type="NCBI Taxonomy" id="1080225"/>
    <lineage>
        <taxon>Bacteria</taxon>
        <taxon>Pseudomonadati</taxon>
        <taxon>Bacteroidota</taxon>
        <taxon>Flavobacteriia</taxon>
        <taxon>Flavobacteriales</taxon>
        <taxon>Flavobacteriaceae</taxon>
        <taxon>Flagellimonas</taxon>
    </lineage>
</organism>
<dbReference type="InterPro" id="IPR009057">
    <property type="entry name" value="Homeodomain-like_sf"/>
</dbReference>
<dbReference type="InterPro" id="IPR018062">
    <property type="entry name" value="HTH_AraC-typ_CS"/>
</dbReference>
<dbReference type="Gene3D" id="1.10.10.60">
    <property type="entry name" value="Homeodomain-like"/>
    <property type="match status" value="2"/>
</dbReference>
<dbReference type="PRINTS" id="PR00032">
    <property type="entry name" value="HTHARAC"/>
</dbReference>
<evidence type="ECO:0000313" key="6">
    <source>
        <dbReference type="Proteomes" id="UP000237640"/>
    </source>
</evidence>
<comment type="caution">
    <text evidence="5">The sequence shown here is derived from an EMBL/GenBank/DDBJ whole genome shotgun (WGS) entry which is preliminary data.</text>
</comment>
<dbReference type="Pfam" id="PF12833">
    <property type="entry name" value="HTH_18"/>
    <property type="match status" value="1"/>
</dbReference>
<evidence type="ECO:0000256" key="1">
    <source>
        <dbReference type="ARBA" id="ARBA00023015"/>
    </source>
</evidence>
<dbReference type="GO" id="GO:0043565">
    <property type="term" value="F:sequence-specific DNA binding"/>
    <property type="evidence" value="ECO:0007669"/>
    <property type="project" value="InterPro"/>
</dbReference>
<proteinExistence type="predicted"/>
<dbReference type="RefSeq" id="WP_106145310.1">
    <property type="nucleotide sequence ID" value="NZ_PVYX01000002.1"/>
</dbReference>
<dbReference type="AlphaFoldDB" id="A0A2T0M8X2"/>
<feature type="domain" description="HTH araC/xylS-type" evidence="4">
    <location>
        <begin position="187"/>
        <end position="285"/>
    </location>
</feature>
<dbReference type="PANTHER" id="PTHR43280">
    <property type="entry name" value="ARAC-FAMILY TRANSCRIPTIONAL REGULATOR"/>
    <property type="match status" value="1"/>
</dbReference>
<dbReference type="InterPro" id="IPR054015">
    <property type="entry name" value="ExsA-like_N"/>
</dbReference>
<keyword evidence="2 5" id="KW-0238">DNA-binding</keyword>
<sequence length="286" mass="33037">MFLEHQHFDISDKPVLQRFKFNTPLKLPVSMDNEACFILAVHGSASIYSRTNVVDANGEHAVLVRCGKYINKWKKVCETGVSEAIIIRFYPKLMKKIFTDVLPKGIHDKLSRKKTGSAKHNDVHSFKVDRLLKAYIKSLMFYFEAPELMTDELIELKLKELILLLVNSERSGDIADILSQIFDNEEYSLKQIVETHLFEDLMMEDYASLCNMSLSSFQRKFKKTFDETPGRYILIRRLEKGAELLKVSKDSISAIGYQCGFSDPTYFTKAFKKKFGKSPRDFRTVK</sequence>
<dbReference type="Proteomes" id="UP000237640">
    <property type="component" value="Unassembled WGS sequence"/>
</dbReference>
<evidence type="ECO:0000313" key="5">
    <source>
        <dbReference type="EMBL" id="PRX53986.1"/>
    </source>
</evidence>
<name>A0A2T0M8X2_9FLAO</name>
<dbReference type="EMBL" id="PVYX01000002">
    <property type="protein sequence ID" value="PRX53986.1"/>
    <property type="molecule type" value="Genomic_DNA"/>
</dbReference>
<gene>
    <name evidence="5" type="ORF">CLV81_2380</name>
</gene>
<keyword evidence="3" id="KW-0804">Transcription</keyword>
<dbReference type="PANTHER" id="PTHR43280:SF2">
    <property type="entry name" value="HTH-TYPE TRANSCRIPTIONAL REGULATOR EXSA"/>
    <property type="match status" value="1"/>
</dbReference>